<dbReference type="PANTHER" id="PTHR12109">
    <property type="entry name" value="RING FINGER PROTEIN 141-RELATED"/>
    <property type="match status" value="1"/>
</dbReference>
<keyword evidence="3" id="KW-0862">Zinc</keyword>
<dbReference type="GO" id="GO:0008270">
    <property type="term" value="F:zinc ion binding"/>
    <property type="evidence" value="ECO:0007669"/>
    <property type="project" value="UniProtKB-KW"/>
</dbReference>
<evidence type="ECO:0000259" key="6">
    <source>
        <dbReference type="PROSITE" id="PS50089"/>
    </source>
</evidence>
<dbReference type="InterPro" id="IPR001841">
    <property type="entry name" value="Znf_RING"/>
</dbReference>
<dbReference type="PANTHER" id="PTHR12109:SF5">
    <property type="entry name" value="RING-TYPE DOMAIN-CONTAINING PROTEIN"/>
    <property type="match status" value="1"/>
</dbReference>
<evidence type="ECO:0000313" key="8">
    <source>
        <dbReference type="Proteomes" id="UP001562425"/>
    </source>
</evidence>
<feature type="domain" description="RING-type" evidence="6">
    <location>
        <begin position="16"/>
        <end position="62"/>
    </location>
</feature>
<keyword evidence="1" id="KW-0479">Metal-binding</keyword>
<dbReference type="EMBL" id="JBEHCU010005692">
    <property type="protein sequence ID" value="KAL1398987.1"/>
    <property type="molecule type" value="Genomic_DNA"/>
</dbReference>
<dbReference type="InterPro" id="IPR013083">
    <property type="entry name" value="Znf_RING/FYVE/PHD"/>
</dbReference>
<gene>
    <name evidence="7" type="ORF">pipiens_002291</name>
</gene>
<keyword evidence="5" id="KW-0812">Transmembrane</keyword>
<evidence type="ECO:0000256" key="4">
    <source>
        <dbReference type="PROSITE-ProRule" id="PRU00175"/>
    </source>
</evidence>
<dbReference type="InterPro" id="IPR047126">
    <property type="entry name" value="RNF141-like"/>
</dbReference>
<keyword evidence="5" id="KW-1133">Transmembrane helix</keyword>
<dbReference type="Gene3D" id="3.30.40.10">
    <property type="entry name" value="Zinc/RING finger domain, C3HC4 (zinc finger)"/>
    <property type="match status" value="1"/>
</dbReference>
<organism evidence="7 8">
    <name type="scientific">Culex pipiens pipiens</name>
    <name type="common">Northern house mosquito</name>
    <dbReference type="NCBI Taxonomy" id="38569"/>
    <lineage>
        <taxon>Eukaryota</taxon>
        <taxon>Metazoa</taxon>
        <taxon>Ecdysozoa</taxon>
        <taxon>Arthropoda</taxon>
        <taxon>Hexapoda</taxon>
        <taxon>Insecta</taxon>
        <taxon>Pterygota</taxon>
        <taxon>Neoptera</taxon>
        <taxon>Endopterygota</taxon>
        <taxon>Diptera</taxon>
        <taxon>Nematocera</taxon>
        <taxon>Culicoidea</taxon>
        <taxon>Culicidae</taxon>
        <taxon>Culicinae</taxon>
        <taxon>Culicini</taxon>
        <taxon>Culex</taxon>
        <taxon>Culex</taxon>
    </lineage>
</organism>
<dbReference type="InterPro" id="IPR017907">
    <property type="entry name" value="Znf_RING_CS"/>
</dbReference>
<dbReference type="Pfam" id="PF13920">
    <property type="entry name" value="zf-C3HC4_3"/>
    <property type="match status" value="1"/>
</dbReference>
<reference evidence="7 8" key="1">
    <citation type="submission" date="2024-05" db="EMBL/GenBank/DDBJ databases">
        <title>Culex pipiens pipiens assembly and annotation.</title>
        <authorList>
            <person name="Alout H."/>
            <person name="Durand T."/>
        </authorList>
    </citation>
    <scope>NUCLEOTIDE SEQUENCE [LARGE SCALE GENOMIC DNA]</scope>
    <source>
        <strain evidence="7">HA-2024</strain>
        <tissue evidence="7">Whole body</tissue>
    </source>
</reference>
<dbReference type="PROSITE" id="PS50089">
    <property type="entry name" value="ZF_RING_2"/>
    <property type="match status" value="1"/>
</dbReference>
<evidence type="ECO:0000256" key="3">
    <source>
        <dbReference type="ARBA" id="ARBA00022833"/>
    </source>
</evidence>
<dbReference type="SUPFAM" id="SSF57850">
    <property type="entry name" value="RING/U-box"/>
    <property type="match status" value="1"/>
</dbReference>
<evidence type="ECO:0000313" key="7">
    <source>
        <dbReference type="EMBL" id="KAL1398987.1"/>
    </source>
</evidence>
<dbReference type="Proteomes" id="UP001562425">
    <property type="component" value="Unassembled WGS sequence"/>
</dbReference>
<name>A0ABD1DHG2_CULPP</name>
<evidence type="ECO:0000256" key="2">
    <source>
        <dbReference type="ARBA" id="ARBA00022771"/>
    </source>
</evidence>
<dbReference type="SMART" id="SM00184">
    <property type="entry name" value="RING"/>
    <property type="match status" value="1"/>
</dbReference>
<keyword evidence="5" id="KW-0472">Membrane</keyword>
<sequence length="103" mass="11620">MEEARMPDYEFELDACIICTEGFRGRATVRLDCRHRFCADCIRQLVKLEGGSPQQAKCPLCRQSIDETILVKGRSGSMWVRAVMFLAGGALAVAGAYVYRWRL</sequence>
<keyword evidence="2 4" id="KW-0863">Zinc-finger</keyword>
<protein>
    <recommendedName>
        <fullName evidence="6">RING-type domain-containing protein</fullName>
    </recommendedName>
</protein>
<keyword evidence="8" id="KW-1185">Reference proteome</keyword>
<proteinExistence type="predicted"/>
<dbReference type="PROSITE" id="PS00518">
    <property type="entry name" value="ZF_RING_1"/>
    <property type="match status" value="1"/>
</dbReference>
<dbReference type="AlphaFoldDB" id="A0ABD1DHG2"/>
<evidence type="ECO:0000256" key="5">
    <source>
        <dbReference type="SAM" id="Phobius"/>
    </source>
</evidence>
<feature type="transmembrane region" description="Helical" evidence="5">
    <location>
        <begin position="78"/>
        <end position="99"/>
    </location>
</feature>
<evidence type="ECO:0000256" key="1">
    <source>
        <dbReference type="ARBA" id="ARBA00022723"/>
    </source>
</evidence>
<comment type="caution">
    <text evidence="7">The sequence shown here is derived from an EMBL/GenBank/DDBJ whole genome shotgun (WGS) entry which is preliminary data.</text>
</comment>
<accession>A0ABD1DHG2</accession>